<dbReference type="RefSeq" id="WP_158358457.1">
    <property type="nucleotide sequence ID" value="NZ_JAOQJF010000010.1"/>
</dbReference>
<name>A0ABT2UYJ8_9FIRM</name>
<evidence type="ECO:0000259" key="2">
    <source>
        <dbReference type="Pfam" id="PF18998"/>
    </source>
</evidence>
<dbReference type="Gene3D" id="2.10.270.10">
    <property type="entry name" value="Cholin Binding"/>
    <property type="match status" value="1"/>
</dbReference>
<keyword evidence="4" id="KW-1185">Reference proteome</keyword>
<dbReference type="InterPro" id="IPR044060">
    <property type="entry name" value="Bacterial_rp_domain"/>
</dbReference>
<evidence type="ECO:0000256" key="1">
    <source>
        <dbReference type="SAM" id="MobiDB-lite"/>
    </source>
</evidence>
<dbReference type="Proteomes" id="UP001652395">
    <property type="component" value="Unassembled WGS sequence"/>
</dbReference>
<protein>
    <submittedName>
        <fullName evidence="3">Carbohydrate-binding domain-containing protein</fullName>
    </submittedName>
</protein>
<evidence type="ECO:0000313" key="3">
    <source>
        <dbReference type="EMBL" id="MCU6799712.1"/>
    </source>
</evidence>
<sequence>MNETKQGTACGHRHTEDCYKLAEHCIHVHTDDCCPQDDTSDNTATPAGAERREPTECTHRCSEDSGCVKQVLDCRHEHDSECGYTPATEGTPCTYVCGTCHSQEKPQAGQDQCICTEPCTGDKINEDCPVCSEDFAACKGLLPAAPPDALAVTPEQVQEMIDDLPTAEELQAMTKEEQQEVYADLQAAYDAYEALTDGQKAEGTGAGIFESLFGVFNGMINAAAAAGGFEVTGGTSGNDYSYADGVLTINNGAELTISTNGQTSDRIVIDSGAKATVILNGVNIGGTFDNEESAIDVSSGAALNIILQAGSTNTISVDYSKADENNPGIHVPKDAVLVIQGKGFLSVMGGTGTIGMGSVGIGGKNGKSTWPAGMRGPGEDCGMVVILGKNIEVEGSQGENPIGGGFGFTDGRPSQWDDGQGIRPTDGGSYEVWGSLTLPKYPASYTIPEGVTLTIPDARSLNIPEGVTLTNHGTITGDGRLEGVGTLTGDGVVTVSLNLFYDLVEYTVTVETEGQGTASASPASAAMGETVTLTADAASGYYFKGWEAVAGGVIMNGGRFIMPGENVVVKAVFEKDAGNGGSSGVGRSSSDDSDGSGGSGSPDTWSVPAGTWVRDQTGWWYRKANGTYPVSCWQRLAYQNTAEWYRFDERGYMQTGWFTDAAGRTYYLHAVSDGRQGYMYTGWHQIGGVWYYFREIQDSTEGVLYKNSRTPDGYWVDENGVWEP</sequence>
<accession>A0ABT2UYJ8</accession>
<comment type="caution">
    <text evidence="3">The sequence shown here is derived from an EMBL/GenBank/DDBJ whole genome shotgun (WGS) entry which is preliminary data.</text>
</comment>
<organism evidence="3 4">
    <name type="scientific">Alitiscatomonas aceti</name>
    <dbReference type="NCBI Taxonomy" id="2981724"/>
    <lineage>
        <taxon>Bacteria</taxon>
        <taxon>Bacillati</taxon>
        <taxon>Bacillota</taxon>
        <taxon>Clostridia</taxon>
        <taxon>Lachnospirales</taxon>
        <taxon>Lachnospiraceae</taxon>
        <taxon>Alitiscatomonas</taxon>
    </lineage>
</organism>
<proteinExistence type="predicted"/>
<feature type="region of interest" description="Disordered" evidence="1">
    <location>
        <begin position="579"/>
        <end position="609"/>
    </location>
</feature>
<evidence type="ECO:0000313" key="4">
    <source>
        <dbReference type="Proteomes" id="UP001652395"/>
    </source>
</evidence>
<reference evidence="3 4" key="1">
    <citation type="journal article" date="2021" name="ISME Commun">
        <title>Automated analysis of genomic sequences facilitates high-throughput and comprehensive description of bacteria.</title>
        <authorList>
            <person name="Hitch T.C.A."/>
        </authorList>
    </citation>
    <scope>NUCLEOTIDE SEQUENCE [LARGE SCALE GENOMIC DNA]</scope>
    <source>
        <strain evidence="4">f_CCE</strain>
    </source>
</reference>
<gene>
    <name evidence="3" type="ORF">OCV69_07160</name>
</gene>
<dbReference type="Pfam" id="PF14262">
    <property type="entry name" value="Cthe_2159"/>
    <property type="match status" value="1"/>
</dbReference>
<dbReference type="Pfam" id="PF18998">
    <property type="entry name" value="Flg_new_2"/>
    <property type="match status" value="1"/>
</dbReference>
<feature type="domain" description="Bacterial repeat" evidence="2">
    <location>
        <begin position="506"/>
        <end position="576"/>
    </location>
</feature>
<dbReference type="SUPFAM" id="SSF69360">
    <property type="entry name" value="Cell wall binding repeat"/>
    <property type="match status" value="1"/>
</dbReference>
<dbReference type="InterPro" id="IPR025584">
    <property type="entry name" value="Cthe_2159"/>
</dbReference>
<dbReference type="EMBL" id="JAOQJF010000010">
    <property type="protein sequence ID" value="MCU6799712.1"/>
    <property type="molecule type" value="Genomic_DNA"/>
</dbReference>